<organism evidence="3 4">
    <name type="scientific">Listeria fleischmannii</name>
    <dbReference type="NCBI Taxonomy" id="1069827"/>
    <lineage>
        <taxon>Bacteria</taxon>
        <taxon>Bacillati</taxon>
        <taxon>Bacillota</taxon>
        <taxon>Bacilli</taxon>
        <taxon>Bacillales</taxon>
        <taxon>Listeriaceae</taxon>
        <taxon>Listeria</taxon>
    </lineage>
</organism>
<comment type="caution">
    <text evidence="3">The sequence shown here is derived from an EMBL/GenBank/DDBJ whole genome shotgun (WGS) entry which is preliminary data.</text>
</comment>
<dbReference type="InterPro" id="IPR036291">
    <property type="entry name" value="NAD(P)-bd_dom_sf"/>
</dbReference>
<keyword evidence="2" id="KW-0560">Oxidoreductase</keyword>
<evidence type="ECO:0000256" key="2">
    <source>
        <dbReference type="ARBA" id="ARBA00023002"/>
    </source>
</evidence>
<reference evidence="3 4" key="1">
    <citation type="submission" date="2020-03" db="EMBL/GenBank/DDBJ databases">
        <title>Soil Listeria distribution.</title>
        <authorList>
            <person name="Liao J."/>
            <person name="Wiedmann M."/>
        </authorList>
    </citation>
    <scope>NUCLEOTIDE SEQUENCE [LARGE SCALE GENOMIC DNA]</scope>
    <source>
        <strain evidence="3 4">FSL L7-1645</strain>
    </source>
</reference>
<dbReference type="PANTHER" id="PTHR43115:SF4">
    <property type="entry name" value="DEHYDROGENASE_REDUCTASE SDR FAMILY MEMBER 11"/>
    <property type="match status" value="1"/>
</dbReference>
<dbReference type="SUPFAM" id="SSF51735">
    <property type="entry name" value="NAD(P)-binding Rossmann-fold domains"/>
    <property type="match status" value="1"/>
</dbReference>
<dbReference type="EMBL" id="JAARPY010000008">
    <property type="protein sequence ID" value="MBC1399029.1"/>
    <property type="molecule type" value="Genomic_DNA"/>
</dbReference>
<dbReference type="InterPro" id="IPR020904">
    <property type="entry name" value="Sc_DH/Rdtase_CS"/>
</dbReference>
<proteinExistence type="inferred from homology"/>
<dbReference type="Pfam" id="PF00106">
    <property type="entry name" value="adh_short"/>
    <property type="match status" value="1"/>
</dbReference>
<accession>A0A841YFH6</accession>
<evidence type="ECO:0000313" key="4">
    <source>
        <dbReference type="Proteomes" id="UP000571128"/>
    </source>
</evidence>
<dbReference type="InterPro" id="IPR002347">
    <property type="entry name" value="SDR_fam"/>
</dbReference>
<dbReference type="PRINTS" id="PR00081">
    <property type="entry name" value="GDHRDH"/>
</dbReference>
<dbReference type="RefSeq" id="WP_036064977.1">
    <property type="nucleotide sequence ID" value="NZ_JAARPY010000008.1"/>
</dbReference>
<comment type="similarity">
    <text evidence="1">Belongs to the short-chain dehydrogenases/reductases (SDR) family.</text>
</comment>
<dbReference type="Gene3D" id="3.40.50.720">
    <property type="entry name" value="NAD(P)-binding Rossmann-like Domain"/>
    <property type="match status" value="1"/>
</dbReference>
<protein>
    <submittedName>
        <fullName evidence="3">SDR family oxidoreductase</fullName>
    </submittedName>
</protein>
<sequence>MKNIQDKVVVITGASSGIGKETARLLVSKGAKVMLFARRKEQLEELVSELGQDNCGYVVGDVRSTFDMENVIRMTLNKFNRVDVLFANAGIMPASNVSELKLDEWNDMIDINIKGVLNGVAAVFPEFTNQKSGHIVVTSSIAGKKIFPGDAVYCGTKFAVKAIVEGIRQESIAEGTNIKTTILYPGAISTGLLNTITSEKNKHDWEEFYKVAILPETIAESVLYALSQDESVGVNEITILPSKQA</sequence>
<dbReference type="FunFam" id="3.40.50.720:FF:000047">
    <property type="entry name" value="NADP-dependent L-serine/L-allo-threonine dehydrogenase"/>
    <property type="match status" value="1"/>
</dbReference>
<dbReference type="Proteomes" id="UP000571128">
    <property type="component" value="Unassembled WGS sequence"/>
</dbReference>
<dbReference type="PROSITE" id="PS00061">
    <property type="entry name" value="ADH_SHORT"/>
    <property type="match status" value="1"/>
</dbReference>
<evidence type="ECO:0000313" key="3">
    <source>
        <dbReference type="EMBL" id="MBC1399029.1"/>
    </source>
</evidence>
<evidence type="ECO:0000256" key="1">
    <source>
        <dbReference type="ARBA" id="ARBA00006484"/>
    </source>
</evidence>
<dbReference type="PANTHER" id="PTHR43115">
    <property type="entry name" value="DEHYDROGENASE/REDUCTASE SDR FAMILY MEMBER 11"/>
    <property type="match status" value="1"/>
</dbReference>
<dbReference type="AlphaFoldDB" id="A0A841YFH6"/>
<gene>
    <name evidence="3" type="ORF">HB844_09130</name>
</gene>
<name>A0A841YFH6_9LIST</name>
<dbReference type="GO" id="GO:0016616">
    <property type="term" value="F:oxidoreductase activity, acting on the CH-OH group of donors, NAD or NADP as acceptor"/>
    <property type="evidence" value="ECO:0007669"/>
    <property type="project" value="UniProtKB-ARBA"/>
</dbReference>